<evidence type="ECO:0000313" key="10">
    <source>
        <dbReference type="Proteomes" id="UP000321248"/>
    </source>
</evidence>
<comment type="caution">
    <text evidence="9">The sequence shown here is derived from an EMBL/GenBank/DDBJ whole genome shotgun (WGS) entry which is preliminary data.</text>
</comment>
<dbReference type="Proteomes" id="UP000321248">
    <property type="component" value="Unassembled WGS sequence"/>
</dbReference>
<evidence type="ECO:0000256" key="1">
    <source>
        <dbReference type="ARBA" id="ARBA00022485"/>
    </source>
</evidence>
<dbReference type="EC" id="1.1.99.14" evidence="6"/>
<evidence type="ECO:0000256" key="5">
    <source>
        <dbReference type="ARBA" id="ARBA00023014"/>
    </source>
</evidence>
<comment type="cofactor">
    <cofactor evidence="6">
        <name>[4Fe-4S] cluster</name>
        <dbReference type="ChEBI" id="CHEBI:49883"/>
    </cofactor>
    <text evidence="6">Binds 2 [4Fe-4S] clusters.</text>
</comment>
<dbReference type="InterPro" id="IPR017896">
    <property type="entry name" value="4Fe4S_Fe-S-bd"/>
</dbReference>
<dbReference type="Pfam" id="PF02754">
    <property type="entry name" value="CCG"/>
    <property type="match status" value="2"/>
</dbReference>
<dbReference type="InterPro" id="IPR004017">
    <property type="entry name" value="Cys_rich_dom"/>
</dbReference>
<keyword evidence="3" id="KW-0677">Repeat</keyword>
<keyword evidence="10" id="KW-1185">Reference proteome</keyword>
<feature type="compositionally biased region" description="Pro residues" evidence="7">
    <location>
        <begin position="172"/>
        <end position="189"/>
    </location>
</feature>
<dbReference type="Pfam" id="PF13183">
    <property type="entry name" value="Fer4_8"/>
    <property type="match status" value="1"/>
</dbReference>
<reference evidence="9 10" key="1">
    <citation type="submission" date="2019-08" db="EMBL/GenBank/DDBJ databases">
        <authorList>
            <person name="Karlyshev A.V."/>
        </authorList>
    </citation>
    <scope>NUCLEOTIDE SEQUENCE [LARGE SCALE GENOMIC DNA]</scope>
    <source>
        <strain evidence="9 10">Alg18-2.2</strain>
    </source>
</reference>
<keyword evidence="6" id="KW-0813">Transport</keyword>
<dbReference type="PROSITE" id="PS00198">
    <property type="entry name" value="4FE4S_FER_1"/>
    <property type="match status" value="2"/>
</dbReference>
<gene>
    <name evidence="9" type="ORF">FU658_03890</name>
</gene>
<name>A0A5C8KX56_9GAMM</name>
<feature type="region of interest" description="Disordered" evidence="7">
    <location>
        <begin position="171"/>
        <end position="192"/>
    </location>
</feature>
<dbReference type="GO" id="GO:0046872">
    <property type="term" value="F:metal ion binding"/>
    <property type="evidence" value="ECO:0007669"/>
    <property type="project" value="UniProtKB-UniRule"/>
</dbReference>
<protein>
    <recommendedName>
        <fullName evidence="6">Glycolate oxidase iron-sulfur subunit</fullName>
        <ecNumber evidence="6">1.1.99.14</ecNumber>
    </recommendedName>
</protein>
<keyword evidence="2 6" id="KW-0479">Metal-binding</keyword>
<dbReference type="EMBL" id="VRTS01000002">
    <property type="protein sequence ID" value="TXK64968.1"/>
    <property type="molecule type" value="Genomic_DNA"/>
</dbReference>
<dbReference type="Gene3D" id="1.10.1060.10">
    <property type="entry name" value="Alpha-helical ferredoxin"/>
    <property type="match status" value="1"/>
</dbReference>
<keyword evidence="6" id="KW-0249">Electron transport</keyword>
<dbReference type="PROSITE" id="PS51379">
    <property type="entry name" value="4FE4S_FER_2"/>
    <property type="match status" value="2"/>
</dbReference>
<evidence type="ECO:0000256" key="3">
    <source>
        <dbReference type="ARBA" id="ARBA00022737"/>
    </source>
</evidence>
<feature type="domain" description="4Fe-4S ferredoxin-type" evidence="8">
    <location>
        <begin position="90"/>
        <end position="121"/>
    </location>
</feature>
<dbReference type="AlphaFoldDB" id="A0A5C8KX56"/>
<evidence type="ECO:0000256" key="7">
    <source>
        <dbReference type="SAM" id="MobiDB-lite"/>
    </source>
</evidence>
<feature type="domain" description="4Fe-4S ferredoxin-type" evidence="8">
    <location>
        <begin position="41"/>
        <end position="70"/>
    </location>
</feature>
<keyword evidence="5 6" id="KW-0411">Iron-sulfur</keyword>
<evidence type="ECO:0000256" key="6">
    <source>
        <dbReference type="PIRNR" id="PIRNR000139"/>
    </source>
</evidence>
<dbReference type="PANTHER" id="PTHR32479:SF17">
    <property type="entry name" value="GLYCOLATE OXIDASE IRON-SULFUR SUBUNIT"/>
    <property type="match status" value="1"/>
</dbReference>
<evidence type="ECO:0000313" key="9">
    <source>
        <dbReference type="EMBL" id="TXK64968.1"/>
    </source>
</evidence>
<comment type="catalytic activity">
    <reaction evidence="6">
        <text>(R)-lactate + A = pyruvate + AH2</text>
        <dbReference type="Rhea" id="RHEA:15089"/>
        <dbReference type="ChEBI" id="CHEBI:13193"/>
        <dbReference type="ChEBI" id="CHEBI:15361"/>
        <dbReference type="ChEBI" id="CHEBI:16004"/>
        <dbReference type="ChEBI" id="CHEBI:17499"/>
    </reaction>
</comment>
<dbReference type="InterPro" id="IPR017900">
    <property type="entry name" value="4Fe4S_Fe_S_CS"/>
</dbReference>
<dbReference type="OrthoDB" id="9765258at2"/>
<dbReference type="InterPro" id="IPR009051">
    <property type="entry name" value="Helical_ferredxn"/>
</dbReference>
<evidence type="ECO:0000256" key="2">
    <source>
        <dbReference type="ARBA" id="ARBA00022723"/>
    </source>
</evidence>
<dbReference type="InterPro" id="IPR012257">
    <property type="entry name" value="Glc_ox_4Fe-4S"/>
</dbReference>
<sequence length="411" mass="43234">MRSGMISRRQGDCKPAEPGMLASLAMAVAPNPDSKAPGRPDGLLALADRCVQCGLCLPHCPTYQHDRNEAESPRGRIALWRGLASGQLAASAATDAHLDHCLGCRACESACPAGVRYGELLVAGRALQRERRRPSPRQFLVEWLAARPRWLAPLLGLYRRLHPALPARLRPLPAPPARTAPATPRPTGPSPSASVSLFGGCVGRPYDEPARLALSRLLDAAGIATVEPGGQTCCGALHAHAGDLATATRLAAGNRSAFARSDTVCATASGCQHALARSLEGSPAHAEDPFVLLARVAPELAFRPARRRVALHLPCTQQRVDGSVAALRALLQRIPELDVVLLDPACCGAAGVQMVTDPGRAAGFREPLLAALDSSGADTLLSANVGCRLHLGNASPVPVRHPLEFLAEHLQ</sequence>
<keyword evidence="4 6" id="KW-0408">Iron</keyword>
<dbReference type="PIRSF" id="PIRSF000139">
    <property type="entry name" value="Glc_ox_4Fe-4S"/>
    <property type="match status" value="1"/>
</dbReference>
<dbReference type="GO" id="GO:0019154">
    <property type="term" value="F:glycolate dehydrogenase activity"/>
    <property type="evidence" value="ECO:0007669"/>
    <property type="project" value="UniProtKB-EC"/>
</dbReference>
<dbReference type="PANTHER" id="PTHR32479">
    <property type="entry name" value="GLYCOLATE OXIDASE IRON-SULFUR SUBUNIT"/>
    <property type="match status" value="1"/>
</dbReference>
<evidence type="ECO:0000259" key="8">
    <source>
        <dbReference type="PROSITE" id="PS51379"/>
    </source>
</evidence>
<accession>A0A5C8KX56</accession>
<proteinExistence type="predicted"/>
<evidence type="ECO:0000256" key="4">
    <source>
        <dbReference type="ARBA" id="ARBA00023004"/>
    </source>
</evidence>
<organism evidence="9 10">
    <name type="scientific">Alkalisalibacterium limincola</name>
    <dbReference type="NCBI Taxonomy" id="2699169"/>
    <lineage>
        <taxon>Bacteria</taxon>
        <taxon>Pseudomonadati</taxon>
        <taxon>Pseudomonadota</taxon>
        <taxon>Gammaproteobacteria</taxon>
        <taxon>Lysobacterales</taxon>
        <taxon>Lysobacteraceae</taxon>
        <taxon>Alkalisalibacterium</taxon>
    </lineage>
</organism>
<keyword evidence="1 6" id="KW-0004">4Fe-4S</keyword>
<dbReference type="GO" id="GO:0051539">
    <property type="term" value="F:4 iron, 4 sulfur cluster binding"/>
    <property type="evidence" value="ECO:0007669"/>
    <property type="project" value="UniProtKB-UniRule"/>
</dbReference>
<comment type="function">
    <text evidence="6">Component of a complex that catalyzes the oxidation of glycolate to glyoxylate.</text>
</comment>
<dbReference type="SUPFAM" id="SSF46548">
    <property type="entry name" value="alpha-helical ferredoxin"/>
    <property type="match status" value="1"/>
</dbReference>
<comment type="catalytic activity">
    <reaction evidence="6">
        <text>glycolate + A = glyoxylate + AH2</text>
        <dbReference type="Rhea" id="RHEA:21264"/>
        <dbReference type="ChEBI" id="CHEBI:13193"/>
        <dbReference type="ChEBI" id="CHEBI:17499"/>
        <dbReference type="ChEBI" id="CHEBI:29805"/>
        <dbReference type="ChEBI" id="CHEBI:36655"/>
        <dbReference type="EC" id="1.1.99.14"/>
    </reaction>
</comment>